<evidence type="ECO:0000256" key="2">
    <source>
        <dbReference type="ARBA" id="ARBA00007251"/>
    </source>
</evidence>
<keyword evidence="3" id="KW-0963">Cytoplasm</keyword>
<dbReference type="GO" id="GO:0003743">
    <property type="term" value="F:translation initiation factor activity"/>
    <property type="evidence" value="ECO:0007669"/>
    <property type="project" value="UniProtKB-KW"/>
</dbReference>
<feature type="compositionally biased region" description="Basic and acidic residues" evidence="10">
    <location>
        <begin position="74"/>
        <end position="93"/>
    </location>
</feature>
<sequence length="494" mass="53033">MVTEGSGPAQGTVPSGTTKPIQQEERKDAPPARAPPKNDQPTGPGNTTPATAPAPTTKPAPNKPVARDNQGPSGEKKLSNAELKAKAKAEKQARRAQQKAAQQAPPASAGAPHAPQGHAGNEAKGGKHKQKSDASQPAASANSKAQSTKQPIVMAPTAKNTDHMADVPECFSHLSMAKRISITQADKDVHPAVLALGQKMGAFALTNSTDRLEATLLAFKQVIDSYTTPQGSTLSRHFTSHVLNPQVEYLSACRPMCFSMGNAVRWLKMQVSKIDIDLPEADAKKYLTEAIDNFLRERIHVADVVIVELAADLISPQGDLVVTFMHDPLVERALLHARLEQQKNFRVMIIDDPLEPTGRALVPRLSEKGIRVSYVPHLAALGTLLQEASLVFFGAESMFSNGAMYACAGTCDVALFANDLGVPVIGLCSTINFTERVAIDSQTYNEIDPDHHTADSFRLLFDTTPDKYITAVVTELGKTAPASVPVIMRKLEEL</sequence>
<dbReference type="GO" id="GO:0016740">
    <property type="term" value="F:transferase activity"/>
    <property type="evidence" value="ECO:0007669"/>
    <property type="project" value="UniProtKB-KW"/>
</dbReference>
<comment type="subcellular location">
    <subcellularLocation>
        <location evidence="1">Cytoplasm</location>
        <location evidence="1">Cytosol</location>
    </subcellularLocation>
</comment>
<organism evidence="11 12">
    <name type="scientific">Sodiomyces alkalinus (strain CBS 110278 / VKM F-3762 / F11)</name>
    <name type="common">Alkaliphilic filamentous fungus</name>
    <dbReference type="NCBI Taxonomy" id="1314773"/>
    <lineage>
        <taxon>Eukaryota</taxon>
        <taxon>Fungi</taxon>
        <taxon>Dikarya</taxon>
        <taxon>Ascomycota</taxon>
        <taxon>Pezizomycotina</taxon>
        <taxon>Sordariomycetes</taxon>
        <taxon>Hypocreomycetidae</taxon>
        <taxon>Glomerellales</taxon>
        <taxon>Plectosphaerellaceae</taxon>
        <taxon>Sodiomyces</taxon>
    </lineage>
</organism>
<dbReference type="InterPro" id="IPR042529">
    <property type="entry name" value="IF_2B-like_C"/>
</dbReference>
<evidence type="ECO:0000313" key="12">
    <source>
        <dbReference type="Proteomes" id="UP000272025"/>
    </source>
</evidence>
<dbReference type="PANTHER" id="PTHR10233:SF14">
    <property type="entry name" value="TRANSLATION INITIATION FACTOR EIF-2B SUBUNIT DELTA"/>
    <property type="match status" value="1"/>
</dbReference>
<evidence type="ECO:0000256" key="8">
    <source>
        <dbReference type="ARBA" id="ARBA00046432"/>
    </source>
</evidence>
<dbReference type="Gene3D" id="3.40.50.10470">
    <property type="entry name" value="Translation initiation factor eif-2b, domain 2"/>
    <property type="match status" value="1"/>
</dbReference>
<dbReference type="PANTHER" id="PTHR10233">
    <property type="entry name" value="TRANSLATION INITIATION FACTOR EIF-2B"/>
    <property type="match status" value="1"/>
</dbReference>
<evidence type="ECO:0000256" key="6">
    <source>
        <dbReference type="ARBA" id="ARBA00044147"/>
    </source>
</evidence>
<evidence type="ECO:0000256" key="5">
    <source>
        <dbReference type="ARBA" id="ARBA00022917"/>
    </source>
</evidence>
<keyword evidence="5" id="KW-0648">Protein biosynthesis</keyword>
<evidence type="ECO:0000256" key="10">
    <source>
        <dbReference type="SAM" id="MobiDB-lite"/>
    </source>
</evidence>
<dbReference type="GO" id="GO:0005829">
    <property type="term" value="C:cytosol"/>
    <property type="evidence" value="ECO:0007669"/>
    <property type="project" value="UniProtKB-SubCell"/>
</dbReference>
<dbReference type="SUPFAM" id="SSF100950">
    <property type="entry name" value="NagB/RpiA/CoA transferase-like"/>
    <property type="match status" value="1"/>
</dbReference>
<keyword evidence="11" id="KW-0808">Transferase</keyword>
<feature type="compositionally biased region" description="Low complexity" evidence="10">
    <location>
        <begin position="98"/>
        <end position="120"/>
    </location>
</feature>
<comment type="subunit">
    <text evidence="8">Component of the translation initiation factor 2B (eIF2B) complex which is a heterodecamer of two sets of five different subunits: alpha, beta, gamma, delta and epsilon. Subunits alpha, beta and delta comprise a regulatory subcomplex and subunits epsilon and gamma comprise a catalytic subcomplex. Within the complex, the hexameric regulatory complex resides at the center, with the two heterodimeric catalytic subcomplexes bound on opposite sides.</text>
</comment>
<evidence type="ECO:0000256" key="9">
    <source>
        <dbReference type="RuleBase" id="RU003814"/>
    </source>
</evidence>
<dbReference type="Pfam" id="PF01008">
    <property type="entry name" value="IF-2B"/>
    <property type="match status" value="1"/>
</dbReference>
<proteinExistence type="inferred from homology"/>
<feature type="compositionally biased region" description="Low complexity" evidence="10">
    <location>
        <begin position="41"/>
        <end position="55"/>
    </location>
</feature>
<evidence type="ECO:0000256" key="7">
    <source>
        <dbReference type="ARBA" id="ARBA00044356"/>
    </source>
</evidence>
<gene>
    <name evidence="11" type="ORF">SODALDRAFT_332360</name>
</gene>
<evidence type="ECO:0000256" key="3">
    <source>
        <dbReference type="ARBA" id="ARBA00022490"/>
    </source>
</evidence>
<feature type="compositionally biased region" description="Polar residues" evidence="10">
    <location>
        <begin position="12"/>
        <end position="21"/>
    </location>
</feature>
<feature type="compositionally biased region" description="Polar residues" evidence="10">
    <location>
        <begin position="133"/>
        <end position="150"/>
    </location>
</feature>
<keyword evidence="12" id="KW-1185">Reference proteome</keyword>
<evidence type="ECO:0000256" key="1">
    <source>
        <dbReference type="ARBA" id="ARBA00004514"/>
    </source>
</evidence>
<name>A0A3N2PWL4_SODAK</name>
<keyword evidence="4" id="KW-0396">Initiation factor</keyword>
<evidence type="ECO:0000313" key="11">
    <source>
        <dbReference type="EMBL" id="ROT38919.1"/>
    </source>
</evidence>
<dbReference type="InterPro" id="IPR000649">
    <property type="entry name" value="IF-2B-related"/>
</dbReference>
<dbReference type="GeneID" id="39580165"/>
<comment type="similarity">
    <text evidence="2 9">Belongs to the eIF-2B alpha/beta/delta subunits family.</text>
</comment>
<protein>
    <recommendedName>
        <fullName evidence="6">Translation initiation factor eIF2B subunit delta</fullName>
    </recommendedName>
    <alternativeName>
        <fullName evidence="7">eIF2B GDP-GTP exchange factor subunit delta</fullName>
    </alternativeName>
</protein>
<reference evidence="11 12" key="1">
    <citation type="journal article" date="2018" name="Mol. Ecol.">
        <title>The obligate alkalophilic soda-lake fungus Sodiomyces alkalinus has shifted to a protein diet.</title>
        <authorList>
            <person name="Grum-Grzhimaylo A.A."/>
            <person name="Falkoski D.L."/>
            <person name="van den Heuvel J."/>
            <person name="Valero-Jimenez C.A."/>
            <person name="Min B."/>
            <person name="Choi I.G."/>
            <person name="Lipzen A."/>
            <person name="Daum C.G."/>
            <person name="Aanen D.K."/>
            <person name="Tsang A."/>
            <person name="Henrissat B."/>
            <person name="Bilanenko E.N."/>
            <person name="de Vries R.P."/>
            <person name="van Kan J.A.L."/>
            <person name="Grigoriev I.V."/>
            <person name="Debets A.J.M."/>
        </authorList>
    </citation>
    <scope>NUCLEOTIDE SEQUENCE [LARGE SCALE GENOMIC DNA]</scope>
    <source>
        <strain evidence="11 12">F11</strain>
    </source>
</reference>
<dbReference type="STRING" id="1314773.A0A3N2PWL4"/>
<dbReference type="InterPro" id="IPR037171">
    <property type="entry name" value="NagB/RpiA_transferase-like"/>
</dbReference>
<dbReference type="Proteomes" id="UP000272025">
    <property type="component" value="Unassembled WGS sequence"/>
</dbReference>
<dbReference type="OrthoDB" id="10254737at2759"/>
<accession>A0A3N2PWL4</accession>
<feature type="region of interest" description="Disordered" evidence="10">
    <location>
        <begin position="1"/>
        <end position="151"/>
    </location>
</feature>
<dbReference type="RefSeq" id="XP_028466725.1">
    <property type="nucleotide sequence ID" value="XM_028611687.1"/>
</dbReference>
<evidence type="ECO:0000256" key="4">
    <source>
        <dbReference type="ARBA" id="ARBA00022540"/>
    </source>
</evidence>
<dbReference type="AlphaFoldDB" id="A0A3N2PWL4"/>
<dbReference type="EMBL" id="ML119054">
    <property type="protein sequence ID" value="ROT38919.1"/>
    <property type="molecule type" value="Genomic_DNA"/>
</dbReference>